<dbReference type="Pfam" id="PF06943">
    <property type="entry name" value="zf-LSD1"/>
    <property type="match status" value="2"/>
</dbReference>
<accession>A0A8S1IMZ4</accession>
<evidence type="ECO:0000256" key="2">
    <source>
        <dbReference type="ARBA" id="ARBA00023242"/>
    </source>
</evidence>
<dbReference type="InterPro" id="IPR040319">
    <property type="entry name" value="LSD1-like"/>
</dbReference>
<dbReference type="PANTHER" id="PTHR31747">
    <property type="entry name" value="PROTEIN LSD1"/>
    <property type="match status" value="1"/>
</dbReference>
<dbReference type="InterPro" id="IPR005735">
    <property type="entry name" value="Znf_LSD1"/>
</dbReference>
<dbReference type="NCBIfam" id="TIGR01053">
    <property type="entry name" value="LSD1"/>
    <property type="match status" value="2"/>
</dbReference>
<evidence type="ECO:0000256" key="1">
    <source>
        <dbReference type="ARBA" id="ARBA00004123"/>
    </source>
</evidence>
<name>A0A8S1IMZ4_9CHLO</name>
<dbReference type="Proteomes" id="UP000708148">
    <property type="component" value="Unassembled WGS sequence"/>
</dbReference>
<comment type="caution">
    <text evidence="4">The sequence shown here is derived from an EMBL/GenBank/DDBJ whole genome shotgun (WGS) entry which is preliminary data.</text>
</comment>
<proteinExistence type="predicted"/>
<organism evidence="4 5">
    <name type="scientific">Ostreobium quekettii</name>
    <dbReference type="NCBI Taxonomy" id="121088"/>
    <lineage>
        <taxon>Eukaryota</taxon>
        <taxon>Viridiplantae</taxon>
        <taxon>Chlorophyta</taxon>
        <taxon>core chlorophytes</taxon>
        <taxon>Ulvophyceae</taxon>
        <taxon>TCBD clade</taxon>
        <taxon>Bryopsidales</taxon>
        <taxon>Ostreobineae</taxon>
        <taxon>Ostreobiaceae</taxon>
        <taxon>Ostreobium</taxon>
    </lineage>
</organism>
<feature type="domain" description="Zinc finger LSD1-type" evidence="3">
    <location>
        <begin position="78"/>
        <end position="101"/>
    </location>
</feature>
<dbReference type="GO" id="GO:0005634">
    <property type="term" value="C:nucleus"/>
    <property type="evidence" value="ECO:0007669"/>
    <property type="project" value="UniProtKB-SubCell"/>
</dbReference>
<comment type="subcellular location">
    <subcellularLocation>
        <location evidence="1">Nucleus</location>
    </subcellularLocation>
</comment>
<gene>
    <name evidence="4" type="ORF">OSTQU699_LOCUS1822</name>
</gene>
<evidence type="ECO:0000313" key="5">
    <source>
        <dbReference type="Proteomes" id="UP000708148"/>
    </source>
</evidence>
<protein>
    <recommendedName>
        <fullName evidence="3">Zinc finger LSD1-type domain-containing protein</fullName>
    </recommendedName>
</protein>
<evidence type="ECO:0000313" key="4">
    <source>
        <dbReference type="EMBL" id="CAD7696461.1"/>
    </source>
</evidence>
<keyword evidence="5" id="KW-1185">Reference proteome</keyword>
<dbReference type="OrthoDB" id="509329at2759"/>
<evidence type="ECO:0000259" key="3">
    <source>
        <dbReference type="Pfam" id="PF06943"/>
    </source>
</evidence>
<dbReference type="EMBL" id="CAJHUC010000481">
    <property type="protein sequence ID" value="CAD7696461.1"/>
    <property type="molecule type" value="Genomic_DNA"/>
</dbReference>
<reference evidence="4" key="1">
    <citation type="submission" date="2020-12" db="EMBL/GenBank/DDBJ databases">
        <authorList>
            <person name="Iha C."/>
        </authorList>
    </citation>
    <scope>NUCLEOTIDE SEQUENCE</scope>
</reference>
<sequence>MVGRGSRHGKKLQSELADLLTAHLCGFDAAGPQSQIRCGRCGILLLYPQGASNVRCSQCSHITPVTISGGPESAQLVCSHCRMLLVYPRGASTVQCSICHTLNPASQVSFDWLPLS</sequence>
<dbReference type="PANTHER" id="PTHR31747:SF3">
    <property type="entry name" value="PROTEIN LSD1"/>
    <property type="match status" value="1"/>
</dbReference>
<feature type="domain" description="Zinc finger LSD1-type" evidence="3">
    <location>
        <begin position="38"/>
        <end position="62"/>
    </location>
</feature>
<dbReference type="AlphaFoldDB" id="A0A8S1IMZ4"/>
<keyword evidence="2" id="KW-0539">Nucleus</keyword>